<dbReference type="GO" id="GO:0005886">
    <property type="term" value="C:plasma membrane"/>
    <property type="evidence" value="ECO:0007669"/>
    <property type="project" value="UniProtKB-SubCell"/>
</dbReference>
<evidence type="ECO:0000256" key="5">
    <source>
        <dbReference type="ARBA" id="ARBA00023136"/>
    </source>
</evidence>
<evidence type="ECO:0000256" key="4">
    <source>
        <dbReference type="ARBA" id="ARBA00022989"/>
    </source>
</evidence>
<feature type="transmembrane region" description="Helical" evidence="6">
    <location>
        <begin position="184"/>
        <end position="202"/>
    </location>
</feature>
<reference evidence="7 8" key="1">
    <citation type="submission" date="2020-07" db="EMBL/GenBank/DDBJ databases">
        <title>Sequencing the genomes of 1000 actinobacteria strains.</title>
        <authorList>
            <person name="Klenk H.-P."/>
        </authorList>
    </citation>
    <scope>NUCLEOTIDE SEQUENCE [LARGE SCALE GENOMIC DNA]</scope>
    <source>
        <strain evidence="7 8">DSM 22185</strain>
    </source>
</reference>
<dbReference type="Gene3D" id="1.20.1250.20">
    <property type="entry name" value="MFS general substrate transporter like domains"/>
    <property type="match status" value="1"/>
</dbReference>
<dbReference type="Pfam" id="PF07690">
    <property type="entry name" value="MFS_1"/>
    <property type="match status" value="1"/>
</dbReference>
<dbReference type="EMBL" id="JACCBH010000001">
    <property type="protein sequence ID" value="NYD55213.1"/>
    <property type="molecule type" value="Genomic_DNA"/>
</dbReference>
<evidence type="ECO:0000256" key="1">
    <source>
        <dbReference type="ARBA" id="ARBA00004651"/>
    </source>
</evidence>
<feature type="transmembrane region" description="Helical" evidence="6">
    <location>
        <begin position="270"/>
        <end position="291"/>
    </location>
</feature>
<evidence type="ECO:0000256" key="6">
    <source>
        <dbReference type="SAM" id="Phobius"/>
    </source>
</evidence>
<keyword evidence="2" id="KW-1003">Cell membrane</keyword>
<dbReference type="PANTHER" id="PTHR23513:SF6">
    <property type="entry name" value="MAJOR FACILITATOR SUPERFAMILY ASSOCIATED DOMAIN-CONTAINING PROTEIN"/>
    <property type="match status" value="1"/>
</dbReference>
<comment type="caution">
    <text evidence="7">The sequence shown here is derived from an EMBL/GenBank/DDBJ whole genome shotgun (WGS) entry which is preliminary data.</text>
</comment>
<gene>
    <name evidence="7" type="ORF">BKA02_002268</name>
</gene>
<dbReference type="Proteomes" id="UP000552045">
    <property type="component" value="Unassembled WGS sequence"/>
</dbReference>
<dbReference type="InterPro" id="IPR036259">
    <property type="entry name" value="MFS_trans_sf"/>
</dbReference>
<evidence type="ECO:0000313" key="8">
    <source>
        <dbReference type="Proteomes" id="UP000552045"/>
    </source>
</evidence>
<dbReference type="CDD" id="cd06173">
    <property type="entry name" value="MFS_MefA_like"/>
    <property type="match status" value="1"/>
</dbReference>
<feature type="transmembrane region" description="Helical" evidence="6">
    <location>
        <begin position="236"/>
        <end position="258"/>
    </location>
</feature>
<feature type="transmembrane region" description="Helical" evidence="6">
    <location>
        <begin position="57"/>
        <end position="77"/>
    </location>
</feature>
<dbReference type="AlphaFoldDB" id="A0A7Y9EWE6"/>
<protein>
    <submittedName>
        <fullName evidence="7">MFS family permease</fullName>
    </submittedName>
</protein>
<dbReference type="RefSeq" id="WP_179434139.1">
    <property type="nucleotide sequence ID" value="NZ_BAABLC010000006.1"/>
</dbReference>
<keyword evidence="5 6" id="KW-0472">Membrane</keyword>
<comment type="subcellular location">
    <subcellularLocation>
        <location evidence="1">Cell membrane</location>
        <topology evidence="1">Multi-pass membrane protein</topology>
    </subcellularLocation>
</comment>
<keyword evidence="3 6" id="KW-0812">Transmembrane</keyword>
<feature type="transmembrane region" description="Helical" evidence="6">
    <location>
        <begin position="322"/>
        <end position="345"/>
    </location>
</feature>
<dbReference type="InterPro" id="IPR011701">
    <property type="entry name" value="MFS"/>
</dbReference>
<keyword evidence="4 6" id="KW-1133">Transmembrane helix</keyword>
<feature type="transmembrane region" description="Helical" evidence="6">
    <location>
        <begin position="366"/>
        <end position="382"/>
    </location>
</feature>
<dbReference type="GO" id="GO:0022857">
    <property type="term" value="F:transmembrane transporter activity"/>
    <property type="evidence" value="ECO:0007669"/>
    <property type="project" value="InterPro"/>
</dbReference>
<evidence type="ECO:0000313" key="7">
    <source>
        <dbReference type="EMBL" id="NYD55213.1"/>
    </source>
</evidence>
<feature type="transmembrane region" description="Helical" evidence="6">
    <location>
        <begin position="298"/>
        <end position="316"/>
    </location>
</feature>
<accession>A0A7Y9EWE6</accession>
<dbReference type="PANTHER" id="PTHR23513">
    <property type="entry name" value="INTEGRAL MEMBRANE EFFLUX PROTEIN-RELATED"/>
    <property type="match status" value="1"/>
</dbReference>
<name>A0A7Y9EWE6_9MICO</name>
<sequence>MSTTDAPAQPQALRIPPPFRRDRLVHAWLVVKALSDAGDAVWTIAVAWTAVQIASPAVAGLVVAAGTIPRALVLLLGGAIADRTDARRVMIIVNVLRTAVLLGAAAWTLTAAPTVAMLLVATIAFGVCDAFFEPSAGTIPRRLVRPADLPTYSALSQTLSRLGTLAGSAVGGFLVAASGLGGSASVNAVAYVVVIAFLALWLRPRFVLPRTAGKDSVLHDVAAGFRHLRENPATRILVIALSGLNLASGPAVAIGIALQATAQGWGAGSVGIFEAMIGGGAMIGSVVVLRWRPRREALAGFQALLVQGLAVVLLGVGSPWAVGAGCLLIGLTAGFASVLLSATFAGTVAPDHLGRMSSITRLGDDCLMPLAMAAFGALAAVAPLWVPFAVYGGAMAALMTLPLSRPFFRTMSLRETAVHSTAPEPRSDAPTG</sequence>
<keyword evidence="8" id="KW-1185">Reference proteome</keyword>
<evidence type="ECO:0000256" key="3">
    <source>
        <dbReference type="ARBA" id="ARBA00022692"/>
    </source>
</evidence>
<dbReference type="SUPFAM" id="SSF103473">
    <property type="entry name" value="MFS general substrate transporter"/>
    <property type="match status" value="1"/>
</dbReference>
<evidence type="ECO:0000256" key="2">
    <source>
        <dbReference type="ARBA" id="ARBA00022475"/>
    </source>
</evidence>
<organism evidence="7 8">
    <name type="scientific">Microbacterium pseudoresistens</name>
    <dbReference type="NCBI Taxonomy" id="640634"/>
    <lineage>
        <taxon>Bacteria</taxon>
        <taxon>Bacillati</taxon>
        <taxon>Actinomycetota</taxon>
        <taxon>Actinomycetes</taxon>
        <taxon>Micrococcales</taxon>
        <taxon>Microbacteriaceae</taxon>
        <taxon>Microbacterium</taxon>
    </lineage>
</organism>
<proteinExistence type="predicted"/>